<evidence type="ECO:0000313" key="7">
    <source>
        <dbReference type="EMBL" id="ELR11088.1"/>
    </source>
</evidence>
<feature type="domain" description="Translation elongation factor EFG/EF2" evidence="6">
    <location>
        <begin position="54"/>
        <end position="108"/>
    </location>
</feature>
<keyword evidence="1" id="KW-0963">Cytoplasm</keyword>
<evidence type="ECO:0000256" key="3">
    <source>
        <dbReference type="ARBA" id="ARBA00022768"/>
    </source>
</evidence>
<dbReference type="AlphaFoldDB" id="L8GEH5"/>
<dbReference type="PANTHER" id="PTHR42908:SF10">
    <property type="entry name" value="EUKARYOTIC TRANSLATION ELONGATION FACTOR 2"/>
    <property type="match status" value="1"/>
</dbReference>
<dbReference type="GO" id="GO:0043022">
    <property type="term" value="F:ribosome binding"/>
    <property type="evidence" value="ECO:0007669"/>
    <property type="project" value="TreeGrafter"/>
</dbReference>
<dbReference type="GO" id="GO:0005525">
    <property type="term" value="F:GTP binding"/>
    <property type="evidence" value="ECO:0007669"/>
    <property type="project" value="UniProtKB-KW"/>
</dbReference>
<name>L8GEH5_ACACF</name>
<dbReference type="VEuPathDB" id="AmoebaDB:ACA1_334780"/>
<proteinExistence type="predicted"/>
<dbReference type="Pfam" id="PF03764">
    <property type="entry name" value="EFG_IV"/>
    <property type="match status" value="1"/>
</dbReference>
<dbReference type="InterPro" id="IPR020568">
    <property type="entry name" value="Ribosomal_Su5_D2-typ_SF"/>
</dbReference>
<dbReference type="OrthoDB" id="203at2759"/>
<dbReference type="InterPro" id="IPR005517">
    <property type="entry name" value="Transl_elong_EFG/EF2_IV"/>
</dbReference>
<dbReference type="STRING" id="1257118.L8GEH5"/>
<dbReference type="GO" id="GO:0003746">
    <property type="term" value="F:translation elongation factor activity"/>
    <property type="evidence" value="ECO:0007669"/>
    <property type="project" value="UniProtKB-KW"/>
</dbReference>
<reference evidence="7 8" key="1">
    <citation type="journal article" date="2013" name="Genome Biol.">
        <title>Genome of Acanthamoeba castellanii highlights extensive lateral gene transfer and early evolution of tyrosine kinase signaling.</title>
        <authorList>
            <person name="Clarke M."/>
            <person name="Lohan A.J."/>
            <person name="Liu B."/>
            <person name="Lagkouvardos I."/>
            <person name="Roy S."/>
            <person name="Zafar N."/>
            <person name="Bertelli C."/>
            <person name="Schilde C."/>
            <person name="Kianianmomeni A."/>
            <person name="Burglin T.R."/>
            <person name="Frech C."/>
            <person name="Turcotte B."/>
            <person name="Kopec K.O."/>
            <person name="Synnott J.M."/>
            <person name="Choo C."/>
            <person name="Paponov I."/>
            <person name="Finkler A."/>
            <person name="Soon Heng Tan C."/>
            <person name="Hutchins A.P."/>
            <person name="Weinmeier T."/>
            <person name="Rattei T."/>
            <person name="Chu J.S."/>
            <person name="Gimenez G."/>
            <person name="Irimia M."/>
            <person name="Rigden D.J."/>
            <person name="Fitzpatrick D.A."/>
            <person name="Lorenzo-Morales J."/>
            <person name="Bateman A."/>
            <person name="Chiu C.H."/>
            <person name="Tang P."/>
            <person name="Hegemann P."/>
            <person name="Fromm H."/>
            <person name="Raoult D."/>
            <person name="Greub G."/>
            <person name="Miranda-Saavedra D."/>
            <person name="Chen N."/>
            <person name="Nash P."/>
            <person name="Ginger M.L."/>
            <person name="Horn M."/>
            <person name="Schaap P."/>
            <person name="Caler L."/>
            <person name="Loftus B."/>
        </authorList>
    </citation>
    <scope>NUCLEOTIDE SEQUENCE [LARGE SCALE GENOMIC DNA]</scope>
    <source>
        <strain evidence="7 8">Neff</strain>
    </source>
</reference>
<keyword evidence="4" id="KW-0648">Protein biosynthesis</keyword>
<evidence type="ECO:0000256" key="2">
    <source>
        <dbReference type="ARBA" id="ARBA00022741"/>
    </source>
</evidence>
<dbReference type="KEGG" id="acan:ACA1_334780"/>
<dbReference type="GO" id="GO:0005829">
    <property type="term" value="C:cytosol"/>
    <property type="evidence" value="ECO:0007669"/>
    <property type="project" value="TreeGrafter"/>
</dbReference>
<evidence type="ECO:0000256" key="5">
    <source>
        <dbReference type="ARBA" id="ARBA00023134"/>
    </source>
</evidence>
<dbReference type="RefSeq" id="XP_004333101.1">
    <property type="nucleotide sequence ID" value="XM_004333053.1"/>
</dbReference>
<dbReference type="InterPro" id="IPR014721">
    <property type="entry name" value="Ribsml_uS5_D2-typ_fold_subgr"/>
</dbReference>
<gene>
    <name evidence="7" type="ORF">ACA1_334780</name>
</gene>
<keyword evidence="2" id="KW-0547">Nucleotide-binding</keyword>
<sequence>MGSYFDSMAACLPDSPSANVGAALDGVGQALGEGVGRHLLGSRKIWCWGRRRPVDATWGIPSVSEIKDSFVSAFRWATREGALCGEVMRGARFNLADVPLHADAIHRDAG</sequence>
<dbReference type="Proteomes" id="UP000011083">
    <property type="component" value="Unassembled WGS sequence"/>
</dbReference>
<keyword evidence="8" id="KW-1185">Reference proteome</keyword>
<dbReference type="SUPFAM" id="SSF54211">
    <property type="entry name" value="Ribosomal protein S5 domain 2-like"/>
    <property type="match status" value="1"/>
</dbReference>
<evidence type="ECO:0000259" key="6">
    <source>
        <dbReference type="Pfam" id="PF03764"/>
    </source>
</evidence>
<evidence type="ECO:0000313" key="8">
    <source>
        <dbReference type="Proteomes" id="UP000011083"/>
    </source>
</evidence>
<accession>L8GEH5</accession>
<organism evidence="7 8">
    <name type="scientific">Acanthamoeba castellanii (strain ATCC 30010 / Neff)</name>
    <dbReference type="NCBI Taxonomy" id="1257118"/>
    <lineage>
        <taxon>Eukaryota</taxon>
        <taxon>Amoebozoa</taxon>
        <taxon>Discosea</taxon>
        <taxon>Longamoebia</taxon>
        <taxon>Centramoebida</taxon>
        <taxon>Acanthamoebidae</taxon>
        <taxon>Acanthamoeba</taxon>
    </lineage>
</organism>
<dbReference type="PANTHER" id="PTHR42908">
    <property type="entry name" value="TRANSLATION ELONGATION FACTOR-RELATED"/>
    <property type="match status" value="1"/>
</dbReference>
<dbReference type="GO" id="GO:1990904">
    <property type="term" value="C:ribonucleoprotein complex"/>
    <property type="evidence" value="ECO:0007669"/>
    <property type="project" value="TreeGrafter"/>
</dbReference>
<evidence type="ECO:0000256" key="1">
    <source>
        <dbReference type="ARBA" id="ARBA00022490"/>
    </source>
</evidence>
<dbReference type="EMBL" id="KB008160">
    <property type="protein sequence ID" value="ELR11088.1"/>
    <property type="molecule type" value="Genomic_DNA"/>
</dbReference>
<evidence type="ECO:0000256" key="4">
    <source>
        <dbReference type="ARBA" id="ARBA00022917"/>
    </source>
</evidence>
<keyword evidence="3 7" id="KW-0251">Elongation factor</keyword>
<dbReference type="Gene3D" id="3.30.230.10">
    <property type="match status" value="1"/>
</dbReference>
<dbReference type="GO" id="GO:0003924">
    <property type="term" value="F:GTPase activity"/>
    <property type="evidence" value="ECO:0007669"/>
    <property type="project" value="TreeGrafter"/>
</dbReference>
<keyword evidence="5" id="KW-0342">GTP-binding</keyword>
<protein>
    <submittedName>
        <fullName evidence="7">Elongation factor 2, putative</fullName>
    </submittedName>
</protein>
<dbReference type="GeneID" id="14911511"/>